<dbReference type="SUPFAM" id="SSF48695">
    <property type="entry name" value="Multiheme cytochromes"/>
    <property type="match status" value="1"/>
</dbReference>
<sequence length="727" mass="77751">MTRQFPPAVLVVTVCAVLSLPSCSDEKPPEPVPIPTPSPYGLDERPANPTCLARERPVENTGVTTQPVFPALRFSQPLFVLQAPEDDRRVFVVQRGGIVRVFPNDNAVTAATSFVDITSRVNSAAGSEAGLLGMAFHPRFATNGEVFLSYTGFGGPTNLRSVISRFKSSDGGATLDPASEQILLTVDQPYSNHNGGGIAFGPDGYLYIGMGDGGSGGDPQNYAQNLNSLLGKFLRIDVDGGSPYAIPATNPFRNGGGKPEIYAWGLRNPWRWSFDRATGELWAGDVGQNALEEVDRIVLGGNYGWRIKEADQCFNAATCSSAGLIDPIVKYPRSEGVSITGGYVYRGRAIPALVGRFIYGDFATGILWAVSYDAVTGEAAPQLLVDTSVALSSFGEMVDGEVLITDFSSGRLHKLVPSGPQAPVSFPQKLSETGCVEPTNPQKPASGLIPYDVNAPLWSDGAQKERFLALPDGKQIRVGDDGDWELPVGSVLVKTFFLGDKRVETRLFMRHPDGSWGGYSYEWDDAQTDATLLPASKSRQVGDQTWYFPSRAECVRCHTSAAGHSLGLETGQLNRDLVYASTQRVSNQLTTLEHVGLFEAGAGGVPSALSRYPTPMGSDALELRARAYLHSNCSNCHRPNSTGRGPADLRFSTPLAQTKVCDATPEQGSLGVADAKLLAPGAPERSLLSLRLHALDANRMPPLASRVIDTEGVGVVNAWISSLTGCP</sequence>
<evidence type="ECO:0000256" key="1">
    <source>
        <dbReference type="SAM" id="MobiDB-lite"/>
    </source>
</evidence>
<feature type="chain" id="PRO_5047298514" evidence="2">
    <location>
        <begin position="25"/>
        <end position="727"/>
    </location>
</feature>
<evidence type="ECO:0000256" key="2">
    <source>
        <dbReference type="SAM" id="SignalP"/>
    </source>
</evidence>
<dbReference type="InterPro" id="IPR011041">
    <property type="entry name" value="Quinoprot_gluc/sorb_DH_b-prop"/>
</dbReference>
<feature type="region of interest" description="Disordered" evidence="1">
    <location>
        <begin position="23"/>
        <end position="43"/>
    </location>
</feature>
<protein>
    <submittedName>
        <fullName evidence="4">PQQ-dependent sugar dehydrogenase</fullName>
    </submittedName>
</protein>
<evidence type="ECO:0000259" key="3">
    <source>
        <dbReference type="Pfam" id="PF07995"/>
    </source>
</evidence>
<dbReference type="Proteomes" id="UP001291309">
    <property type="component" value="Unassembled WGS sequence"/>
</dbReference>
<keyword evidence="2" id="KW-0732">Signal</keyword>
<dbReference type="Pfam" id="PF07995">
    <property type="entry name" value="GSDH"/>
    <property type="match status" value="1"/>
</dbReference>
<dbReference type="RefSeq" id="WP_321544825.1">
    <property type="nucleotide sequence ID" value="NZ_JAXIVS010000002.1"/>
</dbReference>
<dbReference type="PANTHER" id="PTHR19328">
    <property type="entry name" value="HEDGEHOG-INTERACTING PROTEIN"/>
    <property type="match status" value="1"/>
</dbReference>
<dbReference type="InterPro" id="IPR012938">
    <property type="entry name" value="Glc/Sorbosone_DH"/>
</dbReference>
<proteinExistence type="predicted"/>
<comment type="caution">
    <text evidence="4">The sequence shown here is derived from an EMBL/GenBank/DDBJ whole genome shotgun (WGS) entry which is preliminary data.</text>
</comment>
<dbReference type="Gene3D" id="2.120.10.30">
    <property type="entry name" value="TolB, C-terminal domain"/>
    <property type="match status" value="1"/>
</dbReference>
<name>A0ABU5GZ02_9BACT</name>
<evidence type="ECO:0000313" key="4">
    <source>
        <dbReference type="EMBL" id="MDY7226104.1"/>
    </source>
</evidence>
<dbReference type="SUPFAM" id="SSF50952">
    <property type="entry name" value="Soluble quinoprotein glucose dehydrogenase"/>
    <property type="match status" value="1"/>
</dbReference>
<gene>
    <name evidence="4" type="ORF">SYV04_06900</name>
</gene>
<reference evidence="4 5" key="1">
    <citation type="submission" date="2023-12" db="EMBL/GenBank/DDBJ databases">
        <title>the genome sequence of Hyalangium sp. s54d21.</title>
        <authorList>
            <person name="Zhang X."/>
        </authorList>
    </citation>
    <scope>NUCLEOTIDE SEQUENCE [LARGE SCALE GENOMIC DNA]</scope>
    <source>
        <strain evidence="5">s54d21</strain>
    </source>
</reference>
<accession>A0ABU5GZ02</accession>
<keyword evidence="5" id="KW-1185">Reference proteome</keyword>
<dbReference type="EMBL" id="JAXIVS010000002">
    <property type="protein sequence ID" value="MDY7226104.1"/>
    <property type="molecule type" value="Genomic_DNA"/>
</dbReference>
<organism evidence="4 5">
    <name type="scientific">Hyalangium rubrum</name>
    <dbReference type="NCBI Taxonomy" id="3103134"/>
    <lineage>
        <taxon>Bacteria</taxon>
        <taxon>Pseudomonadati</taxon>
        <taxon>Myxococcota</taxon>
        <taxon>Myxococcia</taxon>
        <taxon>Myxococcales</taxon>
        <taxon>Cystobacterineae</taxon>
        <taxon>Archangiaceae</taxon>
        <taxon>Hyalangium</taxon>
    </lineage>
</organism>
<feature type="signal peptide" evidence="2">
    <location>
        <begin position="1"/>
        <end position="24"/>
    </location>
</feature>
<feature type="domain" description="Glucose/Sorbosone dehydrogenase" evidence="3">
    <location>
        <begin position="86"/>
        <end position="411"/>
    </location>
</feature>
<dbReference type="InterPro" id="IPR036280">
    <property type="entry name" value="Multihaem_cyt_sf"/>
</dbReference>
<dbReference type="PANTHER" id="PTHR19328:SF75">
    <property type="entry name" value="ALDOSE SUGAR DEHYDROGENASE YLII"/>
    <property type="match status" value="1"/>
</dbReference>
<dbReference type="InterPro" id="IPR011042">
    <property type="entry name" value="6-blade_b-propeller_TolB-like"/>
</dbReference>
<evidence type="ECO:0000313" key="5">
    <source>
        <dbReference type="Proteomes" id="UP001291309"/>
    </source>
</evidence>